<dbReference type="EMBL" id="LT669839">
    <property type="protein sequence ID" value="SHD77568.1"/>
    <property type="molecule type" value="Genomic_DNA"/>
</dbReference>
<sequence>MPELASKLEINLKTIYVPTNYRDGDIGKEFVIELERFIKSSTGNKEWQ</sequence>
<reference evidence="1 2" key="1">
    <citation type="submission" date="2016-11" db="EMBL/GenBank/DDBJ databases">
        <authorList>
            <person name="Manzoor S."/>
        </authorList>
    </citation>
    <scope>NUCLEOTIDE SEQUENCE [LARGE SCALE GENOMIC DNA]</scope>
    <source>
        <strain evidence="1">Clostridium ultunense strain Esp</strain>
    </source>
</reference>
<dbReference type="Proteomes" id="UP000245423">
    <property type="component" value="Chromosome 1"/>
</dbReference>
<name>A0A1M4PQ00_9FIRM</name>
<protein>
    <submittedName>
        <fullName evidence="1">Uncharacterized protein</fullName>
    </submittedName>
</protein>
<evidence type="ECO:0000313" key="1">
    <source>
        <dbReference type="EMBL" id="SHD77568.1"/>
    </source>
</evidence>
<evidence type="ECO:0000313" key="2">
    <source>
        <dbReference type="Proteomes" id="UP000245423"/>
    </source>
</evidence>
<accession>A0A1M4PQ00</accession>
<proteinExistence type="predicted"/>
<organism evidence="1 2">
    <name type="scientific">[Clostridium] ultunense Esp</name>
    <dbReference type="NCBI Taxonomy" id="1288971"/>
    <lineage>
        <taxon>Bacteria</taxon>
        <taxon>Bacillati</taxon>
        <taxon>Bacillota</taxon>
        <taxon>Tissierellia</taxon>
        <taxon>Tissierellales</taxon>
        <taxon>Tepidimicrobiaceae</taxon>
        <taxon>Schnuerera</taxon>
    </lineage>
</organism>
<keyword evidence="2" id="KW-1185">Reference proteome</keyword>
<gene>
    <name evidence="1" type="ORF">CUESP1_2214</name>
</gene>
<dbReference type="RefSeq" id="WP_157752649.1">
    <property type="nucleotide sequence ID" value="NZ_LT669839.1"/>
</dbReference>
<dbReference type="AlphaFoldDB" id="A0A1M4PQ00"/>